<proteinExistence type="predicted"/>
<evidence type="ECO:0000313" key="4">
    <source>
        <dbReference type="Proteomes" id="UP000657421"/>
    </source>
</evidence>
<dbReference type="EMBL" id="JACRSZ010000022">
    <property type="protein sequence ID" value="MBC8574462.1"/>
    <property type="molecule type" value="Genomic_DNA"/>
</dbReference>
<keyword evidence="4" id="KW-1185">Reference proteome</keyword>
<gene>
    <name evidence="3" type="ORF">H8716_15525</name>
</gene>
<feature type="coiled-coil region" evidence="1">
    <location>
        <begin position="89"/>
        <end position="150"/>
    </location>
</feature>
<name>A0ABR7NDH1_9FIRM</name>
<accession>A0ABR7NDH1</accession>
<dbReference type="RefSeq" id="WP_249309923.1">
    <property type="nucleotide sequence ID" value="NZ_JACRSZ010000022.1"/>
</dbReference>
<protein>
    <submittedName>
        <fullName evidence="3">DUF1351 domain-containing protein</fullName>
    </submittedName>
</protein>
<keyword evidence="1" id="KW-0175">Coiled coil</keyword>
<sequence>MDKLIKAKFIKDGEPYGRQYTYLTKEDVQYGQKVYADTQHGEAELIVTDVNIPKSEVPEDVIPKLKYIHTAKQEEITTEGLSFDAELVLPSVKINYEELKAELENKLKEYSTLVITEETLPGCKAAQKELAGLRNTIDRYRKDKKKELEAPIKVFEAQCKDLVALIEKVEQPIKEGIQVYDNAKKDDKREKAETIIAEVVESAGLNEKYANRLFVVDKYTNLTATEKAVREDVETRAFALRVEQEREQERLDIIQSVIDSENERITAKMDIIDFQNLIDSSNFKTKDIIATIKGRAERIYAAEHPAPKEESNPEPVQEQKPEPVKSEIKQEEPEEPQPMYKVVIDVREPVGRIRELGGFLKNHGYNYTVIEQTRL</sequence>
<organism evidence="3 4">
    <name type="scientific">Jingyaoa shaoxingensis</name>
    <dbReference type="NCBI Taxonomy" id="2763671"/>
    <lineage>
        <taxon>Bacteria</taxon>
        <taxon>Bacillati</taxon>
        <taxon>Bacillota</taxon>
        <taxon>Clostridia</taxon>
        <taxon>Lachnospirales</taxon>
        <taxon>Lachnospiraceae</taxon>
        <taxon>Jingyaoa</taxon>
    </lineage>
</organism>
<evidence type="ECO:0000256" key="2">
    <source>
        <dbReference type="SAM" id="MobiDB-lite"/>
    </source>
</evidence>
<dbReference type="InterPro" id="IPR009785">
    <property type="entry name" value="Prophage_Lj928_Orf309"/>
</dbReference>
<feature type="compositionally biased region" description="Basic and acidic residues" evidence="2">
    <location>
        <begin position="304"/>
        <end position="331"/>
    </location>
</feature>
<feature type="region of interest" description="Disordered" evidence="2">
    <location>
        <begin position="304"/>
        <end position="340"/>
    </location>
</feature>
<reference evidence="3 4" key="1">
    <citation type="submission" date="2020-08" db="EMBL/GenBank/DDBJ databases">
        <title>Genome public.</title>
        <authorList>
            <person name="Liu C."/>
            <person name="Sun Q."/>
        </authorList>
    </citation>
    <scope>NUCLEOTIDE SEQUENCE [LARGE SCALE GENOMIC DNA]</scope>
    <source>
        <strain evidence="3 4">NSJ-46</strain>
    </source>
</reference>
<dbReference type="Pfam" id="PF07083">
    <property type="entry name" value="DUF1351"/>
    <property type="match status" value="1"/>
</dbReference>
<dbReference type="Proteomes" id="UP000657421">
    <property type="component" value="Unassembled WGS sequence"/>
</dbReference>
<evidence type="ECO:0000256" key="1">
    <source>
        <dbReference type="SAM" id="Coils"/>
    </source>
</evidence>
<evidence type="ECO:0000313" key="3">
    <source>
        <dbReference type="EMBL" id="MBC8574462.1"/>
    </source>
</evidence>
<comment type="caution">
    <text evidence="3">The sequence shown here is derived from an EMBL/GenBank/DDBJ whole genome shotgun (WGS) entry which is preliminary data.</text>
</comment>